<protein>
    <recommendedName>
        <fullName evidence="2">Retroviral polymerase SH3-like domain-containing protein</fullName>
    </recommendedName>
</protein>
<feature type="compositionally biased region" description="Polar residues" evidence="1">
    <location>
        <begin position="112"/>
        <end position="135"/>
    </location>
</feature>
<comment type="caution">
    <text evidence="3">The sequence shown here is derived from an EMBL/GenBank/DDBJ whole genome shotgun (WGS) entry which is preliminary data.</text>
</comment>
<organism evidence="3 4">
    <name type="scientific">Solanum tuberosum</name>
    <name type="common">Potato</name>
    <dbReference type="NCBI Taxonomy" id="4113"/>
    <lineage>
        <taxon>Eukaryota</taxon>
        <taxon>Viridiplantae</taxon>
        <taxon>Streptophyta</taxon>
        <taxon>Embryophyta</taxon>
        <taxon>Tracheophyta</taxon>
        <taxon>Spermatophyta</taxon>
        <taxon>Magnoliopsida</taxon>
        <taxon>eudicotyledons</taxon>
        <taxon>Gunneridae</taxon>
        <taxon>Pentapetalae</taxon>
        <taxon>asterids</taxon>
        <taxon>lamiids</taxon>
        <taxon>Solanales</taxon>
        <taxon>Solanaceae</taxon>
        <taxon>Solanoideae</taxon>
        <taxon>Solaneae</taxon>
        <taxon>Solanum</taxon>
    </lineage>
</organism>
<sequence>MARDKDVIDSTDPLYLHPSESVGSGIIPTIFMGMATDLGDMVTSWILHSLSRDIAMVTSWFLHSLSRDIVDSLQYVNNVAELWQELEDRTGDLYSFTRHSSDDESPSHHSSKTNYRQYNINTGNRSSQPHKGSSSGLRLFYDYCKKPGHIKDKCYKLYGFPPNFKFTKRKNITSVASVHTGSIEPPTGQQESTTSQDGAGGSSGPSNTLQHLTKEQHGQLMHLLESFHVGSTSEGSNTITSGGANFADSGALNHMTCNKNLLINIRPLPYLFLVTLPNSYRVKVTEIGDVVLNLKLTLHKAASMKRPMEIGKARNGLYYLCAECQLTESLHSLCSFPASLSTVSSVCDTSNGRSPNVLCYNDIAQAPSYFPSLVIVHHSVNKKPHKDKFEPRTQPHIFIGYPFGTKGYKVLDLATKKIHVSRDVQFYENIFPFACSRDHSSFPSILKHVNFRSTSGFSTDNILSKWQLQAENTLPSVPTLDTSPSSTTVIPPPHSPHLSSTEHIPPSDNQFLTTTSAPRRSSRIHTAPSHLQDFVYSLPYLKNKAPEPPTLSALFTNTGHIPLTSLHPTSQQGIQNISHNRDPDSYKEVIMNPSWQATMKHEWIYKIKHKADETVERFKERLVVKGYTQQAGLTTLRLSH</sequence>
<feature type="compositionally biased region" description="Polar residues" evidence="1">
    <location>
        <begin position="497"/>
        <end position="506"/>
    </location>
</feature>
<feature type="domain" description="Retroviral polymerase SH3-like" evidence="2">
    <location>
        <begin position="375"/>
        <end position="434"/>
    </location>
</feature>
<dbReference type="Pfam" id="PF25597">
    <property type="entry name" value="SH3_retrovirus"/>
    <property type="match status" value="1"/>
</dbReference>
<feature type="region of interest" description="Disordered" evidence="1">
    <location>
        <begin position="480"/>
        <end position="506"/>
    </location>
</feature>
<evidence type="ECO:0000313" key="4">
    <source>
        <dbReference type="Proteomes" id="UP000826656"/>
    </source>
</evidence>
<accession>A0ABQ7USI8</accession>
<name>A0ABQ7USI8_SOLTU</name>
<evidence type="ECO:0000259" key="2">
    <source>
        <dbReference type="Pfam" id="PF25597"/>
    </source>
</evidence>
<gene>
    <name evidence="3" type="ORF">KY290_025087</name>
</gene>
<keyword evidence="4" id="KW-1185">Reference proteome</keyword>
<feature type="compositionally biased region" description="Polar residues" evidence="1">
    <location>
        <begin position="187"/>
        <end position="197"/>
    </location>
</feature>
<dbReference type="PANTHER" id="PTHR34222">
    <property type="entry name" value="GAG_PRE-INTEGRS DOMAIN-CONTAINING PROTEIN"/>
    <property type="match status" value="1"/>
</dbReference>
<dbReference type="EMBL" id="JAIVGD010000018">
    <property type="protein sequence ID" value="KAH0754817.1"/>
    <property type="molecule type" value="Genomic_DNA"/>
</dbReference>
<dbReference type="InterPro" id="IPR057670">
    <property type="entry name" value="SH3_retrovirus"/>
</dbReference>
<proteinExistence type="predicted"/>
<dbReference type="PANTHER" id="PTHR34222:SF33">
    <property type="entry name" value="RETROTRANSPOSON GAG DOMAIN-CONTAINING PROTEIN"/>
    <property type="match status" value="1"/>
</dbReference>
<feature type="region of interest" description="Disordered" evidence="1">
    <location>
        <begin position="97"/>
        <end position="135"/>
    </location>
</feature>
<reference evidence="3 4" key="1">
    <citation type="journal article" date="2021" name="bioRxiv">
        <title>Chromosome-scale and haplotype-resolved genome assembly of a tetraploid potato cultivar.</title>
        <authorList>
            <person name="Sun H."/>
            <person name="Jiao W.-B."/>
            <person name="Krause K."/>
            <person name="Campoy J.A."/>
            <person name="Goel M."/>
            <person name="Folz-Donahue K."/>
            <person name="Kukat C."/>
            <person name="Huettel B."/>
            <person name="Schneeberger K."/>
        </authorList>
    </citation>
    <scope>NUCLEOTIDE SEQUENCE [LARGE SCALE GENOMIC DNA]</scope>
    <source>
        <strain evidence="3">SolTubOtavaFocal</strain>
        <tissue evidence="3">Leaves</tissue>
    </source>
</reference>
<dbReference type="Proteomes" id="UP000826656">
    <property type="component" value="Unassembled WGS sequence"/>
</dbReference>
<evidence type="ECO:0000256" key="1">
    <source>
        <dbReference type="SAM" id="MobiDB-lite"/>
    </source>
</evidence>
<evidence type="ECO:0000313" key="3">
    <source>
        <dbReference type="EMBL" id="KAH0754817.1"/>
    </source>
</evidence>
<feature type="region of interest" description="Disordered" evidence="1">
    <location>
        <begin position="179"/>
        <end position="210"/>
    </location>
</feature>